<accession>A0ABS2VZS4</accession>
<sequence length="71" mass="7528">MKVAESFKEVAASTEGAQSTFPVRQNSTDLLTALNEDIAELRENGRLAEILKANGLDESAAEPGEPRLIGG</sequence>
<dbReference type="EMBL" id="JAFFZS010000040">
    <property type="protein sequence ID" value="MBN0048485.1"/>
    <property type="molecule type" value="Genomic_DNA"/>
</dbReference>
<dbReference type="Proteomes" id="UP000788262">
    <property type="component" value="Unassembled WGS sequence"/>
</dbReference>
<proteinExistence type="predicted"/>
<name>A0ABS2VZS4_STRAS</name>
<evidence type="ECO:0000313" key="3">
    <source>
        <dbReference type="Proteomes" id="UP000788262"/>
    </source>
</evidence>
<organism evidence="2 3">
    <name type="scientific">Streptomyces actuosus</name>
    <dbReference type="NCBI Taxonomy" id="1885"/>
    <lineage>
        <taxon>Bacteria</taxon>
        <taxon>Bacillati</taxon>
        <taxon>Actinomycetota</taxon>
        <taxon>Actinomycetes</taxon>
        <taxon>Kitasatosporales</taxon>
        <taxon>Streptomycetaceae</taxon>
        <taxon>Streptomyces</taxon>
    </lineage>
</organism>
<evidence type="ECO:0008006" key="4">
    <source>
        <dbReference type="Google" id="ProtNLM"/>
    </source>
</evidence>
<evidence type="ECO:0000313" key="2">
    <source>
        <dbReference type="EMBL" id="MBN0048485.1"/>
    </source>
</evidence>
<dbReference type="RefSeq" id="WP_205386617.1">
    <property type="nucleotide sequence ID" value="NZ_JAFFZS010000040.1"/>
</dbReference>
<gene>
    <name evidence="2" type="ORF">JS756_31170</name>
</gene>
<protein>
    <recommendedName>
        <fullName evidence="4">Solute-binding protein family 3/N-terminal domain-containing protein</fullName>
    </recommendedName>
</protein>
<dbReference type="Gene3D" id="3.40.190.10">
    <property type="entry name" value="Periplasmic binding protein-like II"/>
    <property type="match status" value="2"/>
</dbReference>
<keyword evidence="3" id="KW-1185">Reference proteome</keyword>
<feature type="region of interest" description="Disordered" evidence="1">
    <location>
        <begin position="1"/>
        <end position="20"/>
    </location>
</feature>
<reference evidence="2 3" key="1">
    <citation type="submission" date="2021-02" db="EMBL/GenBank/DDBJ databases">
        <title>Whole genome sequencing of Streptomyces actuosus VRA1.</title>
        <authorList>
            <person name="Sen G."/>
            <person name="Sen A."/>
        </authorList>
    </citation>
    <scope>NUCLEOTIDE SEQUENCE [LARGE SCALE GENOMIC DNA]</scope>
    <source>
        <strain evidence="2 3">VRA1</strain>
    </source>
</reference>
<evidence type="ECO:0000256" key="1">
    <source>
        <dbReference type="SAM" id="MobiDB-lite"/>
    </source>
</evidence>
<comment type="caution">
    <text evidence="2">The sequence shown here is derived from an EMBL/GenBank/DDBJ whole genome shotgun (WGS) entry which is preliminary data.</text>
</comment>